<reference evidence="2" key="3">
    <citation type="submission" date="2015-06" db="UniProtKB">
        <authorList>
            <consortium name="EnsemblMetazoa"/>
        </authorList>
    </citation>
    <scope>IDENTIFICATION</scope>
</reference>
<protein>
    <submittedName>
        <fullName evidence="1 2">Uncharacterized protein</fullName>
    </submittedName>
</protein>
<dbReference type="EMBL" id="KB311801">
    <property type="protein sequence ID" value="ELT88546.1"/>
    <property type="molecule type" value="Genomic_DNA"/>
</dbReference>
<dbReference type="OrthoDB" id="5954868at2759"/>
<gene>
    <name evidence="1" type="ORF">CAPTEDRAFT_184987</name>
</gene>
<reference evidence="3" key="1">
    <citation type="submission" date="2012-12" db="EMBL/GenBank/DDBJ databases">
        <authorList>
            <person name="Hellsten U."/>
            <person name="Grimwood J."/>
            <person name="Chapman J.A."/>
            <person name="Shapiro H."/>
            <person name="Aerts A."/>
            <person name="Otillar R.P."/>
            <person name="Terry A.Y."/>
            <person name="Boore J.L."/>
            <person name="Simakov O."/>
            <person name="Marletaz F."/>
            <person name="Cho S.-J."/>
            <person name="Edsinger-Gonzales E."/>
            <person name="Havlak P."/>
            <person name="Kuo D.-H."/>
            <person name="Larsson T."/>
            <person name="Lv J."/>
            <person name="Arendt D."/>
            <person name="Savage R."/>
            <person name="Osoegawa K."/>
            <person name="de Jong P."/>
            <person name="Lindberg D.R."/>
            <person name="Seaver E.C."/>
            <person name="Weisblat D.A."/>
            <person name="Putnam N.H."/>
            <person name="Grigoriev I.V."/>
            <person name="Rokhsar D.S."/>
        </authorList>
    </citation>
    <scope>NUCLEOTIDE SEQUENCE</scope>
    <source>
        <strain evidence="3">I ESC-2004</strain>
    </source>
</reference>
<dbReference type="EMBL" id="AMQN01003429">
    <property type="status" value="NOT_ANNOTATED_CDS"/>
    <property type="molecule type" value="Genomic_DNA"/>
</dbReference>
<dbReference type="AlphaFoldDB" id="R7TBS2"/>
<keyword evidence="3" id="KW-1185">Reference proteome</keyword>
<organism evidence="1">
    <name type="scientific">Capitella teleta</name>
    <name type="common">Polychaete worm</name>
    <dbReference type="NCBI Taxonomy" id="283909"/>
    <lineage>
        <taxon>Eukaryota</taxon>
        <taxon>Metazoa</taxon>
        <taxon>Spiralia</taxon>
        <taxon>Lophotrochozoa</taxon>
        <taxon>Annelida</taxon>
        <taxon>Polychaeta</taxon>
        <taxon>Sedentaria</taxon>
        <taxon>Scolecida</taxon>
        <taxon>Capitellidae</taxon>
        <taxon>Capitella</taxon>
    </lineage>
</organism>
<dbReference type="PANTHER" id="PTHR31389">
    <property type="entry name" value="LD39211P"/>
    <property type="match status" value="1"/>
</dbReference>
<name>R7TBS2_CAPTE</name>
<reference evidence="1 3" key="2">
    <citation type="journal article" date="2013" name="Nature">
        <title>Insights into bilaterian evolution from three spiralian genomes.</title>
        <authorList>
            <person name="Simakov O."/>
            <person name="Marletaz F."/>
            <person name="Cho S.J."/>
            <person name="Edsinger-Gonzales E."/>
            <person name="Havlak P."/>
            <person name="Hellsten U."/>
            <person name="Kuo D.H."/>
            <person name="Larsson T."/>
            <person name="Lv J."/>
            <person name="Arendt D."/>
            <person name="Savage R."/>
            <person name="Osoegawa K."/>
            <person name="de Jong P."/>
            <person name="Grimwood J."/>
            <person name="Chapman J.A."/>
            <person name="Shapiro H."/>
            <person name="Aerts A."/>
            <person name="Otillar R.P."/>
            <person name="Terry A.Y."/>
            <person name="Boore J.L."/>
            <person name="Grigoriev I.V."/>
            <person name="Lindberg D.R."/>
            <person name="Seaver E.C."/>
            <person name="Weisblat D.A."/>
            <person name="Putnam N.H."/>
            <person name="Rokhsar D.S."/>
        </authorList>
    </citation>
    <scope>NUCLEOTIDE SEQUENCE</scope>
    <source>
        <strain evidence="1 3">I ESC-2004</strain>
    </source>
</reference>
<dbReference type="Pfam" id="PF07801">
    <property type="entry name" value="DUF1647"/>
    <property type="match status" value="1"/>
</dbReference>
<dbReference type="FunCoup" id="R7TBS2">
    <property type="interactions" value="93"/>
</dbReference>
<evidence type="ECO:0000313" key="3">
    <source>
        <dbReference type="Proteomes" id="UP000014760"/>
    </source>
</evidence>
<dbReference type="Proteomes" id="UP000014760">
    <property type="component" value="Unassembled WGS sequence"/>
</dbReference>
<proteinExistence type="predicted"/>
<accession>R7TBS2</accession>
<dbReference type="PANTHER" id="PTHR31389:SF4">
    <property type="entry name" value="LD39211P"/>
    <property type="match status" value="1"/>
</dbReference>
<dbReference type="HOGENOM" id="CLU_545428_0_0_1"/>
<dbReference type="OMA" id="WINPGFK"/>
<evidence type="ECO:0000313" key="2">
    <source>
        <dbReference type="EnsemblMetazoa" id="CapteP184987"/>
    </source>
</evidence>
<evidence type="ECO:0000313" key="1">
    <source>
        <dbReference type="EMBL" id="ELT88546.1"/>
    </source>
</evidence>
<sequence length="500" mass="57334">MKYHNYAGSKSAINAWPAKYDQGTQSDIISEALSDDHSNYVIDDINFEKDFTENTQHDVASQVATVVDETDKQLKALFPLVYRPAAHVQAKSQTGRKFNVSRGLLQNLKLPPSKFVDLTKGTAQDFVLTVTALKDTTMSKLSATILNIQQYFTGYRIIVIDLGLKKQDAVKVKSWCNVIYRQFDFTAYPSHVRQLRTYAWRPLVIQDVLRDFSGVFLIEQPFKVHLSKLTDVLQKIASSGGIHTFKPTGHSIYSATHPEMYAYLPTNTGRLMAIRMWAFTNALFFNTRSMYKGVLYWWYLCALDRNCISPTNSTSSCPLVSNKPNLTHFSTYFKECHRHDQSALNIILANHFNFDVSNYSMYKPETVFESEKEIGDQRGHSSKDLIVRHREFGFCNRNSPLDVLLLPHILCDGNAKKWDQGPEGEDRMDQRMLYRPELDWSPDAELSQRFRSWKRQIDNEVKLQLAEDPEKRAVHACVYVIICSGEHGEHIIKESGLFGE</sequence>
<dbReference type="EnsemblMetazoa" id="CapteT184987">
    <property type="protein sequence ID" value="CapteP184987"/>
    <property type="gene ID" value="CapteG184987"/>
</dbReference>
<dbReference type="InterPro" id="IPR012444">
    <property type="entry name" value="DUF1647"/>
</dbReference>